<evidence type="ECO:0000313" key="3">
    <source>
        <dbReference type="Proteomes" id="UP000683310"/>
    </source>
</evidence>
<accession>A0ABX8CI55</accession>
<dbReference type="PANTHER" id="PTHR37315:SF1">
    <property type="entry name" value="UPF0311 PROTEIN BLR7842"/>
    <property type="match status" value="1"/>
</dbReference>
<dbReference type="Pfam" id="PF11578">
    <property type="entry name" value="DUF3237"/>
    <property type="match status" value="1"/>
</dbReference>
<organism evidence="2 3">
    <name type="scientific">Nocardia tengchongensis</name>
    <dbReference type="NCBI Taxonomy" id="2055889"/>
    <lineage>
        <taxon>Bacteria</taxon>
        <taxon>Bacillati</taxon>
        <taxon>Actinomycetota</taxon>
        <taxon>Actinomycetes</taxon>
        <taxon>Mycobacteriales</taxon>
        <taxon>Nocardiaceae</taxon>
        <taxon>Nocardia</taxon>
    </lineage>
</organism>
<proteinExistence type="inferred from homology"/>
<dbReference type="PANTHER" id="PTHR37315">
    <property type="entry name" value="UPF0311 PROTEIN BLR7842"/>
    <property type="match status" value="1"/>
</dbReference>
<dbReference type="Proteomes" id="UP000683310">
    <property type="component" value="Chromosome"/>
</dbReference>
<keyword evidence="3" id="KW-1185">Reference proteome</keyword>
<reference evidence="2 3" key="1">
    <citation type="submission" date="2021-04" db="EMBL/GenBank/DDBJ databases">
        <title>Nocardia tengchongensis.</title>
        <authorList>
            <person name="Zhuang k."/>
            <person name="Ran Y."/>
            <person name="Li W."/>
        </authorList>
    </citation>
    <scope>NUCLEOTIDE SEQUENCE [LARGE SCALE GENOMIC DNA]</scope>
    <source>
        <strain evidence="2 3">CFH S0057</strain>
    </source>
</reference>
<dbReference type="Gene3D" id="2.40.160.20">
    <property type="match status" value="1"/>
</dbReference>
<name>A0ABX8CI55_9NOCA</name>
<dbReference type="InterPro" id="IPR020915">
    <property type="entry name" value="UPF0311"/>
</dbReference>
<dbReference type="EMBL" id="CP074371">
    <property type="protein sequence ID" value="QVI19618.1"/>
    <property type="molecule type" value="Genomic_DNA"/>
</dbReference>
<sequence>MDTRIKDVGAVETDFLFDLVADLNPPLSIGGPLGHRTMFGVAAGSFEGPKIRGEVLPGGGDWAVFRPDGNMHLDVRLTLRTDDGELVSMSYGGRWIIPAELRTAVKDPAVNRAIDPAQYYWRTTVLFETGSERYSWLNDIVAVGSGYLVEGGVAYRVSEVL</sequence>
<comment type="similarity">
    <text evidence="1">Belongs to the UPF0311 family.</text>
</comment>
<protein>
    <recommendedName>
        <fullName evidence="1">UPF0311 protein KHQ06_25035</fullName>
    </recommendedName>
</protein>
<gene>
    <name evidence="2" type="ORF">KHQ06_25035</name>
</gene>
<evidence type="ECO:0000313" key="2">
    <source>
        <dbReference type="EMBL" id="QVI19618.1"/>
    </source>
</evidence>
<evidence type="ECO:0000256" key="1">
    <source>
        <dbReference type="HAMAP-Rule" id="MF_00775"/>
    </source>
</evidence>
<dbReference type="HAMAP" id="MF_00775">
    <property type="entry name" value="UPF0311"/>
    <property type="match status" value="1"/>
</dbReference>